<feature type="region of interest" description="Disordered" evidence="1">
    <location>
        <begin position="170"/>
        <end position="213"/>
    </location>
</feature>
<accession>A0A0L7LQE9</accession>
<keyword evidence="3" id="KW-1185">Reference proteome</keyword>
<feature type="region of interest" description="Disordered" evidence="1">
    <location>
        <begin position="75"/>
        <end position="94"/>
    </location>
</feature>
<dbReference type="EMBL" id="JTDY01000331">
    <property type="protein sequence ID" value="KOB77662.1"/>
    <property type="molecule type" value="Genomic_DNA"/>
</dbReference>
<comment type="caution">
    <text evidence="2">The sequence shown here is derived from an EMBL/GenBank/DDBJ whole genome shotgun (WGS) entry which is preliminary data.</text>
</comment>
<dbReference type="AlphaFoldDB" id="A0A0L7LQE9"/>
<sequence length="387" mass="44615">MMMVDIGICFRNNMKCARLHLQERFKSKLKPESCNTDAKPLRYCQKRMINPEHEEDPRWNDIYARFHFHEDNVHSNDTIDGSGSSDSGQENPESEDLFLSVQTLKFQGNMEQPKRPRCRFKYKSPSDGAKHRMFVKQVISDDVEYSDDDRSSQLTCYYFDDYVKYLFNNDKSRPNSGKSSVVIESLRNKKDNKATQVDEQTGEGTKKSRQGNIQSKVKSLVNKCAEQDIKDEIISKDVDMEDTKITYRKTGRRKSLTISRTQSPETVQVIRVEVVCNQSRGSVTSHYEDNKPDCSISESMTNFGIESMDIQKSHFANKYLLTNTVKTLDENLSGGEKVTLCCKTFKLSERSQVPILIKPRTSLEAKLKCKSLKMSSPTKDYKIEFRK</sequence>
<protein>
    <submittedName>
        <fullName evidence="2">Uncharacterized protein</fullName>
    </submittedName>
</protein>
<evidence type="ECO:0000313" key="2">
    <source>
        <dbReference type="EMBL" id="KOB77662.1"/>
    </source>
</evidence>
<gene>
    <name evidence="2" type="ORF">OBRU01_02821</name>
</gene>
<name>A0A0L7LQE9_OPEBR</name>
<feature type="compositionally biased region" description="Polar residues" evidence="1">
    <location>
        <begin position="194"/>
        <end position="203"/>
    </location>
</feature>
<proteinExistence type="predicted"/>
<organism evidence="2 3">
    <name type="scientific">Operophtera brumata</name>
    <name type="common">Winter moth</name>
    <name type="synonym">Phalaena brumata</name>
    <dbReference type="NCBI Taxonomy" id="104452"/>
    <lineage>
        <taxon>Eukaryota</taxon>
        <taxon>Metazoa</taxon>
        <taxon>Ecdysozoa</taxon>
        <taxon>Arthropoda</taxon>
        <taxon>Hexapoda</taxon>
        <taxon>Insecta</taxon>
        <taxon>Pterygota</taxon>
        <taxon>Neoptera</taxon>
        <taxon>Endopterygota</taxon>
        <taxon>Lepidoptera</taxon>
        <taxon>Glossata</taxon>
        <taxon>Ditrysia</taxon>
        <taxon>Geometroidea</taxon>
        <taxon>Geometridae</taxon>
        <taxon>Larentiinae</taxon>
        <taxon>Operophtera</taxon>
    </lineage>
</organism>
<reference evidence="2 3" key="1">
    <citation type="journal article" date="2015" name="Genome Biol. Evol.">
        <title>The genome of winter moth (Operophtera brumata) provides a genomic perspective on sexual dimorphism and phenology.</title>
        <authorList>
            <person name="Derks M.F."/>
            <person name="Smit S."/>
            <person name="Salis L."/>
            <person name="Schijlen E."/>
            <person name="Bossers A."/>
            <person name="Mateman C."/>
            <person name="Pijl A.S."/>
            <person name="de Ridder D."/>
            <person name="Groenen M.A."/>
            <person name="Visser M.E."/>
            <person name="Megens H.J."/>
        </authorList>
    </citation>
    <scope>NUCLEOTIDE SEQUENCE [LARGE SCALE GENOMIC DNA]</scope>
    <source>
        <strain evidence="2">WM2013NL</strain>
        <tissue evidence="2">Head and thorax</tissue>
    </source>
</reference>
<evidence type="ECO:0000313" key="3">
    <source>
        <dbReference type="Proteomes" id="UP000037510"/>
    </source>
</evidence>
<evidence type="ECO:0000256" key="1">
    <source>
        <dbReference type="SAM" id="MobiDB-lite"/>
    </source>
</evidence>
<dbReference type="Proteomes" id="UP000037510">
    <property type="component" value="Unassembled WGS sequence"/>
</dbReference>